<dbReference type="AlphaFoldDB" id="A0AAX6E253"/>
<dbReference type="PROSITE" id="PS00028">
    <property type="entry name" value="ZINC_FINGER_C2H2_1"/>
    <property type="match status" value="1"/>
</dbReference>
<feature type="compositionally biased region" description="Low complexity" evidence="3">
    <location>
        <begin position="633"/>
        <end position="646"/>
    </location>
</feature>
<gene>
    <name evidence="6" type="ORF">M6B38_213395</name>
    <name evidence="7" type="ORF">M6B38_213400</name>
</gene>
<dbReference type="PANTHER" id="PTHR15921:SF3">
    <property type="entry name" value="PRE-MRNA CLEAVAGE COMPLEX 2 PROTEIN PCF11"/>
    <property type="match status" value="1"/>
</dbReference>
<name>A0AAX6E253_IRIPA</name>
<protein>
    <submittedName>
        <fullName evidence="6">Polyadenylation and cleavage factor-like protein 4</fullName>
    </submittedName>
</protein>
<dbReference type="InterPro" id="IPR045154">
    <property type="entry name" value="PCF11-like"/>
</dbReference>
<dbReference type="EMBL" id="JANAVB010040420">
    <property type="protein sequence ID" value="KAJ6798041.1"/>
    <property type="molecule type" value="Genomic_DNA"/>
</dbReference>
<feature type="region of interest" description="Disordered" evidence="3">
    <location>
        <begin position="453"/>
        <end position="509"/>
    </location>
</feature>
<dbReference type="GO" id="GO:0000993">
    <property type="term" value="F:RNA polymerase II complex binding"/>
    <property type="evidence" value="ECO:0007669"/>
    <property type="project" value="InterPro"/>
</dbReference>
<feature type="compositionally biased region" description="Low complexity" evidence="3">
    <location>
        <begin position="593"/>
        <end position="603"/>
    </location>
</feature>
<dbReference type="PROSITE" id="PS50157">
    <property type="entry name" value="ZINC_FINGER_C2H2_2"/>
    <property type="match status" value="1"/>
</dbReference>
<feature type="compositionally biased region" description="Basic and acidic residues" evidence="3">
    <location>
        <begin position="1"/>
        <end position="11"/>
    </location>
</feature>
<keyword evidence="2" id="KW-0863">Zinc-finger</keyword>
<sequence length="1119" mass="121841">MEMESSRRSAMDRSSLPGPKKPRLSASAEESADPRRAALNSQRGEDSSSSSSVSAALARGVQELVAQYRTALAELTFNSKPIITNLTIIAGENLHAAKGITATICSNILEVPSEQKLPSLYLLDSIVKNIGRDYIKYFAARLPEVFCKAYRQVDSSIHNSMRHLFGTWKAVFPSSTLQVIEKELCFTSAVNGSSGSAASKSDSQAQRPANSIHVNPKYLEARQRLQQSTRAKELSCDDVSNVMSSLDDAERSDRNVITGSTRQWTDMPSRMPSVQHPQREQLNNSIQEKKPFGDAKDHEFSSVLSRQPDLGIRRMNERIKERDELEKPYYGSGNPASEAVATRRNGLDAINTYENYRSSGFAQAESHPPLVQLNNTNKSSRPILKNWKNSEEEEYMWDDMSSKLKEYGGINSSMKDGWNIDNSDRPANLQRGQWMPSETEQPDFQRNKHDTFSRLKTSGGENRAPLFRDFSDHHLQPHSQKDTDSRRNMESTTDPLSLERAASGHASSLWPQRESLLSASDLNQMSTRVPAQLEARKISLGGGLSTSLISSLPRAGLLSNPHSSSLGHTSTMSGVGGLCGQQRPQPLRPPSPSAHSPSSFTPPQYQNLVDHDHPHPPSSSQMAQKPMQISGHFSKSASSSQEAFSSLNQNRSQHSHIMHNLQQPALPSSQPPPVQFAQLRHQPALLHPSEPDLPSNQARTQSQLLVQTEKPPSLPQGPGTHLHGFSGETQPNIPVDSSDKSTTSSLVAAIMKSGLLSNNLSSVMPNASIQPPLPSGPPPIQLLTTSDPLITPSSATLQTSQGNTPAVTPPLMGNVLPPLPPGPPPSSLVCSSEQPNNVGGNPNPLSNLLSSLVAKGIIYSPATKLTAATSPLVPHKLPEQSSEFTSNTSVLVPSAAATSTIPPASVKESPVCVSKPSAPPDAALLPSASKELEGLIGIDFKPEIVRERHLLVISSLFDDLSHHCDICGQKFKIQEQLRGHLDLHASTSSKPSSSRRASRNWYSDIRNSVVVSLESLQVPGPTTYLEEVVSTNEECGPMVPADETQSICALCGEPFADFYSHERDEWMYKGTVYLNSKDRDNGGTDESVEQVFIVHDKCVSSSADNMEVDEHNRAVMADG</sequence>
<dbReference type="EMBL" id="JANAVB010040420">
    <property type="protein sequence ID" value="KAJ6798040.1"/>
    <property type="molecule type" value="Genomic_DNA"/>
</dbReference>
<dbReference type="Proteomes" id="UP001140949">
    <property type="component" value="Unassembled WGS sequence"/>
</dbReference>
<feature type="compositionally biased region" description="Basic and acidic residues" evidence="3">
    <location>
        <begin position="469"/>
        <end position="489"/>
    </location>
</feature>
<accession>A0AAX6E253</accession>
<feature type="region of interest" description="Disordered" evidence="3">
    <location>
        <begin position="706"/>
        <end position="740"/>
    </location>
</feature>
<dbReference type="InterPro" id="IPR013087">
    <property type="entry name" value="Znf_C2H2_type"/>
</dbReference>
<keyword evidence="1" id="KW-0507">mRNA processing</keyword>
<evidence type="ECO:0000259" key="4">
    <source>
        <dbReference type="PROSITE" id="PS50157"/>
    </source>
</evidence>
<dbReference type="GO" id="GO:0031124">
    <property type="term" value="P:mRNA 3'-end processing"/>
    <property type="evidence" value="ECO:0007669"/>
    <property type="project" value="InterPro"/>
</dbReference>
<dbReference type="PROSITE" id="PS51391">
    <property type="entry name" value="CID"/>
    <property type="match status" value="1"/>
</dbReference>
<feature type="compositionally biased region" description="Low complexity" evidence="3">
    <location>
        <begin position="196"/>
        <end position="205"/>
    </location>
</feature>
<dbReference type="Gene3D" id="1.25.40.90">
    <property type="match status" value="1"/>
</dbReference>
<feature type="compositionally biased region" description="Polar residues" evidence="3">
    <location>
        <begin position="560"/>
        <end position="573"/>
    </location>
</feature>
<feature type="region of interest" description="Disordered" evidence="3">
    <location>
        <begin position="1"/>
        <end position="51"/>
    </location>
</feature>
<feature type="region of interest" description="Disordered" evidence="3">
    <location>
        <begin position="196"/>
        <end position="216"/>
    </location>
</feature>
<reference evidence="6" key="2">
    <citation type="submission" date="2023-04" db="EMBL/GenBank/DDBJ databases">
        <authorList>
            <person name="Bruccoleri R.E."/>
            <person name="Oakeley E.J."/>
            <person name="Faust A.-M."/>
            <person name="Dessus-Babus S."/>
            <person name="Altorfer M."/>
            <person name="Burckhardt D."/>
            <person name="Oertli M."/>
            <person name="Naumann U."/>
            <person name="Petersen F."/>
            <person name="Wong J."/>
        </authorList>
    </citation>
    <scope>NUCLEOTIDE SEQUENCE</scope>
    <source>
        <strain evidence="6">GSM-AAB239-AS_SAM_17_03QT</strain>
        <tissue evidence="6">Leaf</tissue>
    </source>
</reference>
<dbReference type="InterPro" id="IPR057242">
    <property type="entry name" value="PCFS4-like"/>
</dbReference>
<dbReference type="GO" id="GO:0006369">
    <property type="term" value="P:termination of RNA polymerase II transcription"/>
    <property type="evidence" value="ECO:0007669"/>
    <property type="project" value="InterPro"/>
</dbReference>
<dbReference type="InterPro" id="IPR047415">
    <property type="entry name" value="Pcf11_CID"/>
</dbReference>
<feature type="domain" description="CID" evidence="5">
    <location>
        <begin position="60"/>
        <end position="188"/>
    </location>
</feature>
<evidence type="ECO:0000256" key="2">
    <source>
        <dbReference type="PROSITE-ProRule" id="PRU00042"/>
    </source>
</evidence>
<evidence type="ECO:0000256" key="3">
    <source>
        <dbReference type="SAM" id="MobiDB-lite"/>
    </source>
</evidence>
<evidence type="ECO:0000313" key="8">
    <source>
        <dbReference type="Proteomes" id="UP001140949"/>
    </source>
</evidence>
<organism evidence="6 8">
    <name type="scientific">Iris pallida</name>
    <name type="common">Sweet iris</name>
    <dbReference type="NCBI Taxonomy" id="29817"/>
    <lineage>
        <taxon>Eukaryota</taxon>
        <taxon>Viridiplantae</taxon>
        <taxon>Streptophyta</taxon>
        <taxon>Embryophyta</taxon>
        <taxon>Tracheophyta</taxon>
        <taxon>Spermatophyta</taxon>
        <taxon>Magnoliopsida</taxon>
        <taxon>Liliopsida</taxon>
        <taxon>Asparagales</taxon>
        <taxon>Iridaceae</taxon>
        <taxon>Iridoideae</taxon>
        <taxon>Irideae</taxon>
        <taxon>Iris</taxon>
    </lineage>
</organism>
<keyword evidence="2" id="KW-0862">Zinc</keyword>
<dbReference type="FunFam" id="1.25.40.90:FF:000023">
    <property type="entry name" value="polyadenylation and cleavage factor homolog 4"/>
    <property type="match status" value="1"/>
</dbReference>
<dbReference type="Pfam" id="PF23228">
    <property type="entry name" value="zf_PCFS4"/>
    <property type="match status" value="1"/>
</dbReference>
<proteinExistence type="predicted"/>
<dbReference type="CDD" id="cd16982">
    <property type="entry name" value="CID_Pcf11"/>
    <property type="match status" value="1"/>
</dbReference>
<dbReference type="SUPFAM" id="SSF48464">
    <property type="entry name" value="ENTH/VHS domain"/>
    <property type="match status" value="1"/>
</dbReference>
<keyword evidence="2" id="KW-0479">Metal-binding</keyword>
<dbReference type="GO" id="GO:0003729">
    <property type="term" value="F:mRNA binding"/>
    <property type="evidence" value="ECO:0007669"/>
    <property type="project" value="InterPro"/>
</dbReference>
<feature type="region of interest" description="Disordered" evidence="3">
    <location>
        <begin position="560"/>
        <end position="656"/>
    </location>
</feature>
<keyword evidence="8" id="KW-1185">Reference proteome</keyword>
<dbReference type="InterPro" id="IPR008942">
    <property type="entry name" value="ENTH_VHS"/>
</dbReference>
<comment type="caution">
    <text evidence="6">The sequence shown here is derived from an EMBL/GenBank/DDBJ whole genome shotgun (WGS) entry which is preliminary data.</text>
</comment>
<evidence type="ECO:0000313" key="7">
    <source>
        <dbReference type="EMBL" id="KAJ6798041.1"/>
    </source>
</evidence>
<dbReference type="PANTHER" id="PTHR15921">
    <property type="entry name" value="PRE-MRNA CLEAVAGE COMPLEX II"/>
    <property type="match status" value="1"/>
</dbReference>
<dbReference type="GO" id="GO:0005737">
    <property type="term" value="C:cytoplasm"/>
    <property type="evidence" value="ECO:0007669"/>
    <property type="project" value="TreeGrafter"/>
</dbReference>
<feature type="domain" description="C2H2-type" evidence="4">
    <location>
        <begin position="962"/>
        <end position="989"/>
    </location>
</feature>
<evidence type="ECO:0000259" key="5">
    <source>
        <dbReference type="PROSITE" id="PS51391"/>
    </source>
</evidence>
<dbReference type="SMART" id="SM00582">
    <property type="entry name" value="RPR"/>
    <property type="match status" value="1"/>
</dbReference>
<dbReference type="InterPro" id="IPR006569">
    <property type="entry name" value="CID_dom"/>
</dbReference>
<dbReference type="Pfam" id="PF04818">
    <property type="entry name" value="CID"/>
    <property type="match status" value="1"/>
</dbReference>
<evidence type="ECO:0000313" key="6">
    <source>
        <dbReference type="EMBL" id="KAJ6798040.1"/>
    </source>
</evidence>
<reference evidence="6" key="1">
    <citation type="journal article" date="2023" name="GigaByte">
        <title>Genome assembly of the bearded iris, Iris pallida Lam.</title>
        <authorList>
            <person name="Bruccoleri R.E."/>
            <person name="Oakeley E.J."/>
            <person name="Faust A.M.E."/>
            <person name="Altorfer M."/>
            <person name="Dessus-Babus S."/>
            <person name="Burckhardt D."/>
            <person name="Oertli M."/>
            <person name="Naumann U."/>
            <person name="Petersen F."/>
            <person name="Wong J."/>
        </authorList>
    </citation>
    <scope>NUCLEOTIDE SEQUENCE</scope>
    <source>
        <strain evidence="6">GSM-AAB239-AS_SAM_17_03QT</strain>
    </source>
</reference>
<dbReference type="GO" id="GO:0008270">
    <property type="term" value="F:zinc ion binding"/>
    <property type="evidence" value="ECO:0007669"/>
    <property type="project" value="UniProtKB-KW"/>
</dbReference>
<dbReference type="GO" id="GO:0005849">
    <property type="term" value="C:mRNA cleavage factor complex"/>
    <property type="evidence" value="ECO:0007669"/>
    <property type="project" value="TreeGrafter"/>
</dbReference>
<evidence type="ECO:0000256" key="1">
    <source>
        <dbReference type="ARBA" id="ARBA00022664"/>
    </source>
</evidence>